<gene>
    <name evidence="3" type="ORF">G2W53_043712</name>
</gene>
<dbReference type="Pfam" id="PF13966">
    <property type="entry name" value="zf-RVT"/>
    <property type="match status" value="1"/>
</dbReference>
<dbReference type="PANTHER" id="PTHR33116:SF78">
    <property type="entry name" value="OS12G0587133 PROTEIN"/>
    <property type="match status" value="1"/>
</dbReference>
<dbReference type="OrthoDB" id="1420211at2759"/>
<protein>
    <submittedName>
        <fullName evidence="3">Putative ribonuclease H protein At1g65750 family</fullName>
    </submittedName>
</protein>
<dbReference type="Gene3D" id="3.30.420.10">
    <property type="entry name" value="Ribonuclease H-like superfamily/Ribonuclease H"/>
    <property type="match status" value="1"/>
</dbReference>
<dbReference type="PANTHER" id="PTHR33116">
    <property type="entry name" value="REVERSE TRANSCRIPTASE ZINC-BINDING DOMAIN-CONTAINING PROTEIN-RELATED-RELATED"/>
    <property type="match status" value="1"/>
</dbReference>
<feature type="domain" description="Reverse transcriptase zinc-binding" evidence="2">
    <location>
        <begin position="280"/>
        <end position="366"/>
    </location>
</feature>
<dbReference type="Pfam" id="PF13456">
    <property type="entry name" value="RVT_3"/>
    <property type="match status" value="1"/>
</dbReference>
<dbReference type="InterPro" id="IPR044730">
    <property type="entry name" value="RNase_H-like_dom_plant"/>
</dbReference>
<sequence>MVVLNTMPNAVKLDMIPARKRVGDDTYKHILEKVRSRLSSWKSNTLSFAGRVTLIQSVTSAIPTYTMQTTPLPVKLCNDIEKHNRGFVWGDQEGKRKPHLVSWSCLCKPKMSGGLGLRNMKNVNATFMMKVGWRMISHKEMLWCQVLRAKYKCGDGIIPTVTSKKGANVSRLWRGVTKQWGSVLNGLEWRLGNGSDTKFWHDRWVNGCDALINYAFASPSSVAINDTVAAFTTASGEWDWSKFEYLLPAHVCSRIASMVPPGNSNRKDVPAWRFSNNGSFSVKTAYKVLSNNEDLFKDPLWKHIWSWQGPQRIKSFLWLCGHDKVLSNVVRKNRGMTQDDGCAKCGDCQEDLLHILRDCASIKNVWLRIVEFKHWPVFFNLNLREWLNFNFSRNLGYGEIEWNLHFGVTCWMAWKWRNEFIFNGRTSGVGDPALYIHQYCRFVRSAFSLVGKEGQGSRVAVRIAWVPPPDGWIKVNVDGSVDPGSFGSSACGGVLRDRDGNFLCGFSRNVGSCSITFTELWGVLSGLQVAWNRGFKKVIIETDCLNARRLIYQNFEEGHCSAQLVDEIHKSIAQD</sequence>
<dbReference type="InterPro" id="IPR036397">
    <property type="entry name" value="RNaseH_sf"/>
</dbReference>
<dbReference type="Proteomes" id="UP000634136">
    <property type="component" value="Unassembled WGS sequence"/>
</dbReference>
<comment type="caution">
    <text evidence="3">The sequence shown here is derived from an EMBL/GenBank/DDBJ whole genome shotgun (WGS) entry which is preliminary data.</text>
</comment>
<dbReference type="EMBL" id="JAAIUW010000013">
    <property type="protein sequence ID" value="KAF7804601.1"/>
    <property type="molecule type" value="Genomic_DNA"/>
</dbReference>
<evidence type="ECO:0000259" key="2">
    <source>
        <dbReference type="Pfam" id="PF13966"/>
    </source>
</evidence>
<reference evidence="3" key="1">
    <citation type="submission" date="2020-09" db="EMBL/GenBank/DDBJ databases">
        <title>Genome-Enabled Discovery of Anthraquinone Biosynthesis in Senna tora.</title>
        <authorList>
            <person name="Kang S.-H."/>
            <person name="Pandey R.P."/>
            <person name="Lee C.-M."/>
            <person name="Sim J.-S."/>
            <person name="Jeong J.-T."/>
            <person name="Choi B.-S."/>
            <person name="Jung M."/>
            <person name="Ginzburg D."/>
            <person name="Zhao K."/>
            <person name="Won S.Y."/>
            <person name="Oh T.-J."/>
            <person name="Yu Y."/>
            <person name="Kim N.-H."/>
            <person name="Lee O.R."/>
            <person name="Lee T.-H."/>
            <person name="Bashyal P."/>
            <person name="Kim T.-S."/>
            <person name="Lee W.-H."/>
            <person name="Kawkins C."/>
            <person name="Kim C.-K."/>
            <person name="Kim J.S."/>
            <person name="Ahn B.O."/>
            <person name="Rhee S.Y."/>
            <person name="Sohng J.K."/>
        </authorList>
    </citation>
    <scope>NUCLEOTIDE SEQUENCE</scope>
    <source>
        <tissue evidence="3">Leaf</tissue>
    </source>
</reference>
<dbReference type="SUPFAM" id="SSF53098">
    <property type="entry name" value="Ribonuclease H-like"/>
    <property type="match status" value="1"/>
</dbReference>
<evidence type="ECO:0000313" key="3">
    <source>
        <dbReference type="EMBL" id="KAF7804601.1"/>
    </source>
</evidence>
<dbReference type="InterPro" id="IPR026960">
    <property type="entry name" value="RVT-Znf"/>
</dbReference>
<evidence type="ECO:0000259" key="1">
    <source>
        <dbReference type="Pfam" id="PF13456"/>
    </source>
</evidence>
<keyword evidence="4" id="KW-1185">Reference proteome</keyword>
<dbReference type="GO" id="GO:0003676">
    <property type="term" value="F:nucleic acid binding"/>
    <property type="evidence" value="ECO:0007669"/>
    <property type="project" value="InterPro"/>
</dbReference>
<dbReference type="InterPro" id="IPR012337">
    <property type="entry name" value="RNaseH-like_sf"/>
</dbReference>
<dbReference type="CDD" id="cd06222">
    <property type="entry name" value="RNase_H_like"/>
    <property type="match status" value="1"/>
</dbReference>
<dbReference type="InterPro" id="IPR002156">
    <property type="entry name" value="RNaseH_domain"/>
</dbReference>
<organism evidence="3 4">
    <name type="scientific">Senna tora</name>
    <dbReference type="NCBI Taxonomy" id="362788"/>
    <lineage>
        <taxon>Eukaryota</taxon>
        <taxon>Viridiplantae</taxon>
        <taxon>Streptophyta</taxon>
        <taxon>Embryophyta</taxon>
        <taxon>Tracheophyta</taxon>
        <taxon>Spermatophyta</taxon>
        <taxon>Magnoliopsida</taxon>
        <taxon>eudicotyledons</taxon>
        <taxon>Gunneridae</taxon>
        <taxon>Pentapetalae</taxon>
        <taxon>rosids</taxon>
        <taxon>fabids</taxon>
        <taxon>Fabales</taxon>
        <taxon>Fabaceae</taxon>
        <taxon>Caesalpinioideae</taxon>
        <taxon>Cassia clade</taxon>
        <taxon>Senna</taxon>
    </lineage>
</organism>
<name>A0A834SJB3_9FABA</name>
<proteinExistence type="predicted"/>
<accession>A0A834SJB3</accession>
<feature type="domain" description="RNase H type-1" evidence="1">
    <location>
        <begin position="476"/>
        <end position="572"/>
    </location>
</feature>
<evidence type="ECO:0000313" key="4">
    <source>
        <dbReference type="Proteomes" id="UP000634136"/>
    </source>
</evidence>
<dbReference type="GO" id="GO:0004523">
    <property type="term" value="F:RNA-DNA hybrid ribonuclease activity"/>
    <property type="evidence" value="ECO:0007669"/>
    <property type="project" value="InterPro"/>
</dbReference>
<dbReference type="AlphaFoldDB" id="A0A834SJB3"/>